<organism evidence="1 2">
    <name type="scientific">Romanomermis culicivorax</name>
    <name type="common">Nematode worm</name>
    <dbReference type="NCBI Taxonomy" id="13658"/>
    <lineage>
        <taxon>Eukaryota</taxon>
        <taxon>Metazoa</taxon>
        <taxon>Ecdysozoa</taxon>
        <taxon>Nematoda</taxon>
        <taxon>Enoplea</taxon>
        <taxon>Dorylaimia</taxon>
        <taxon>Mermithida</taxon>
        <taxon>Mermithoidea</taxon>
        <taxon>Mermithidae</taxon>
        <taxon>Romanomermis</taxon>
    </lineage>
</organism>
<evidence type="ECO:0000313" key="2">
    <source>
        <dbReference type="WBParaSite" id="nRc.2.0.1.t03009-RA"/>
    </source>
</evidence>
<sequence>MPIVISSSDGLERRTDEFRANGMSLTVSLSVETRDEATAGITVILIPLIYHSSGLRDGLDRGKSG</sequence>
<evidence type="ECO:0000313" key="1">
    <source>
        <dbReference type="Proteomes" id="UP000887565"/>
    </source>
</evidence>
<protein>
    <submittedName>
        <fullName evidence="2">Uncharacterized protein</fullName>
    </submittedName>
</protein>
<reference evidence="2" key="1">
    <citation type="submission" date="2022-11" db="UniProtKB">
        <authorList>
            <consortium name="WormBaseParasite"/>
        </authorList>
    </citation>
    <scope>IDENTIFICATION</scope>
</reference>
<keyword evidence="1" id="KW-1185">Reference proteome</keyword>
<dbReference type="Proteomes" id="UP000887565">
    <property type="component" value="Unplaced"/>
</dbReference>
<accession>A0A915HMU8</accession>
<proteinExistence type="predicted"/>
<dbReference type="WBParaSite" id="nRc.2.0.1.t03009-RA">
    <property type="protein sequence ID" value="nRc.2.0.1.t03009-RA"/>
    <property type="gene ID" value="nRc.2.0.1.g03009"/>
</dbReference>
<dbReference type="AlphaFoldDB" id="A0A915HMU8"/>
<name>A0A915HMU8_ROMCU</name>